<comment type="caution">
    <text evidence="4">The sequence shown here is derived from an EMBL/GenBank/DDBJ whole genome shotgun (WGS) entry which is preliminary data.</text>
</comment>
<proteinExistence type="predicted"/>
<name>A0A495JR73_9ACTN</name>
<evidence type="ECO:0000256" key="3">
    <source>
        <dbReference type="SAM" id="SignalP"/>
    </source>
</evidence>
<keyword evidence="2" id="KW-0812">Transmembrane</keyword>
<dbReference type="SUPFAM" id="SSF75011">
    <property type="entry name" value="3-carboxy-cis,cis-mucoante lactonizing enzyme"/>
    <property type="match status" value="1"/>
</dbReference>
<feature type="chain" id="PRO_5019810364" description="WD40 repeat protein" evidence="3">
    <location>
        <begin position="22"/>
        <end position="382"/>
    </location>
</feature>
<dbReference type="OrthoDB" id="9801244at2"/>
<feature type="signal peptide" evidence="3">
    <location>
        <begin position="1"/>
        <end position="21"/>
    </location>
</feature>
<reference evidence="4 5" key="1">
    <citation type="submission" date="2018-10" db="EMBL/GenBank/DDBJ databases">
        <title>Sequencing the genomes of 1000 actinobacteria strains.</title>
        <authorList>
            <person name="Klenk H.-P."/>
        </authorList>
    </citation>
    <scope>NUCLEOTIDE SEQUENCE [LARGE SCALE GENOMIC DNA]</scope>
    <source>
        <strain evidence="4 5">DSM 45175</strain>
    </source>
</reference>
<sequence length="382" mass="40486">MLRVGILVTALLGSTATASYAAPPNQRPAVSTAVVTTVARAEPTEVCTIGDDRLVEISGLATTDDGYVAVNDSADLESRRKIFFLDQRCRVTRTVSYPSLPRDTEDMAVARDGTIWIADIGDNDRDRTTVGFWRLAKGAKSPVPYRFSYPDGPHDAEALLLDGDGTPIIVTKDPGLPRLYTPEQPPRAGATVPLRKVGQFNLPVTRTSNPWSALGRLVVTGGATAPDGSRVVLRTYADAIEFDVTDGKVAEAVTTGTPRITPLPDEPQGESITYSRDGDSFLTVSETVDQPSSTKATILRYTPTPRSAPSTEASEPPATSTTPPGEATPSATARADDAAAEQEDMVGIARLIVGIGIALLVLGTIAVVAILVTGRRSPRHPR</sequence>
<dbReference type="Proteomes" id="UP000277671">
    <property type="component" value="Unassembled WGS sequence"/>
</dbReference>
<gene>
    <name evidence="4" type="ORF">BDK92_5526</name>
</gene>
<dbReference type="AlphaFoldDB" id="A0A495JR73"/>
<evidence type="ECO:0000256" key="1">
    <source>
        <dbReference type="SAM" id="MobiDB-lite"/>
    </source>
</evidence>
<evidence type="ECO:0000256" key="2">
    <source>
        <dbReference type="SAM" id="Phobius"/>
    </source>
</evidence>
<keyword evidence="3" id="KW-0732">Signal</keyword>
<keyword evidence="2" id="KW-1133">Transmembrane helix</keyword>
<evidence type="ECO:0000313" key="4">
    <source>
        <dbReference type="EMBL" id="RKR91135.1"/>
    </source>
</evidence>
<accession>A0A495JR73</accession>
<protein>
    <recommendedName>
        <fullName evidence="6">WD40 repeat protein</fullName>
    </recommendedName>
</protein>
<evidence type="ECO:0000313" key="5">
    <source>
        <dbReference type="Proteomes" id="UP000277671"/>
    </source>
</evidence>
<keyword evidence="2" id="KW-0472">Membrane</keyword>
<dbReference type="RefSeq" id="WP_121159282.1">
    <property type="nucleotide sequence ID" value="NZ_RBKT01000001.1"/>
</dbReference>
<dbReference type="EMBL" id="RBKT01000001">
    <property type="protein sequence ID" value="RKR91135.1"/>
    <property type="molecule type" value="Genomic_DNA"/>
</dbReference>
<feature type="region of interest" description="Disordered" evidence="1">
    <location>
        <begin position="256"/>
        <end position="278"/>
    </location>
</feature>
<keyword evidence="5" id="KW-1185">Reference proteome</keyword>
<evidence type="ECO:0008006" key="6">
    <source>
        <dbReference type="Google" id="ProtNLM"/>
    </source>
</evidence>
<feature type="region of interest" description="Disordered" evidence="1">
    <location>
        <begin position="301"/>
        <end position="331"/>
    </location>
</feature>
<feature type="transmembrane region" description="Helical" evidence="2">
    <location>
        <begin position="351"/>
        <end position="372"/>
    </location>
</feature>
<feature type="compositionally biased region" description="Low complexity" evidence="1">
    <location>
        <begin position="307"/>
        <end position="331"/>
    </location>
</feature>
<organism evidence="4 5">
    <name type="scientific">Micromonospora pisi</name>
    <dbReference type="NCBI Taxonomy" id="589240"/>
    <lineage>
        <taxon>Bacteria</taxon>
        <taxon>Bacillati</taxon>
        <taxon>Actinomycetota</taxon>
        <taxon>Actinomycetes</taxon>
        <taxon>Micromonosporales</taxon>
        <taxon>Micromonosporaceae</taxon>
        <taxon>Micromonospora</taxon>
    </lineage>
</organism>